<proteinExistence type="predicted"/>
<dbReference type="AlphaFoldDB" id="A0A0H3FIA7"/>
<reference evidence="1 2" key="2">
    <citation type="journal article" date="2012" name="J. Bacteriol.">
        <title>Complete Genome Sequence of Rahnella sp. Strain Y9602, a Gammaproteobacterium Isolate from Metal- and Radionuclide-Contaminated Soil.</title>
        <authorList>
            <person name="Martinez R.J."/>
            <person name="Bruce D."/>
            <person name="Detter C."/>
            <person name="Goodwin L.A."/>
            <person name="Han J."/>
            <person name="Han C.S."/>
            <person name="Held B."/>
            <person name="Land M.L."/>
            <person name="Mikhailova N."/>
            <person name="Nolan M."/>
            <person name="Pennacchio L."/>
            <person name="Pitluck S."/>
            <person name="Tapia R."/>
            <person name="Woyke T."/>
            <person name="Sobecky P.A."/>
        </authorList>
    </citation>
    <scope>NUCLEOTIDE SEQUENCE [LARGE SCALE GENOMIC DNA]</scope>
    <source>
        <strain evidence="1 2">Y9602</strain>
        <plasmid evidence="1 2">pRAHAQ01</plasmid>
    </source>
</reference>
<dbReference type="eggNOG" id="ENOG5033FEX">
    <property type="taxonomic scope" value="Bacteria"/>
</dbReference>
<dbReference type="RefSeq" id="WP_013577762.1">
    <property type="nucleotide sequence ID" value="NC_015062.1"/>
</dbReference>
<dbReference type="EMBL" id="CP002506">
    <property type="protein sequence ID" value="ADW76081.1"/>
    <property type="molecule type" value="Genomic_DNA"/>
</dbReference>
<keyword evidence="1" id="KW-0614">Plasmid</keyword>
<geneLocation type="plasmid" evidence="1 2">
    <name>pRAHAQ01</name>
</geneLocation>
<dbReference type="Proteomes" id="UP000007257">
    <property type="component" value="Plasmid pRAHAQ01"/>
</dbReference>
<gene>
    <name evidence="1" type="ordered locus">Rahaq_4497</name>
</gene>
<reference evidence="2" key="1">
    <citation type="submission" date="2011-01" db="EMBL/GenBank/DDBJ databases">
        <title>Complete sequence of plasmid1 of Rahnella sp. Y9602.</title>
        <authorList>
            <consortium name="US DOE Joint Genome Institute"/>
            <person name="Lucas S."/>
            <person name="Copeland A."/>
            <person name="Lapidus A."/>
            <person name="Cheng J.-F."/>
            <person name="Goodwin L."/>
            <person name="Pitluck S."/>
            <person name="Lu M."/>
            <person name="Detter J.C."/>
            <person name="Han C."/>
            <person name="Tapia R."/>
            <person name="Land M."/>
            <person name="Hauser L."/>
            <person name="Kyrpides N."/>
            <person name="Ivanova N."/>
            <person name="Ovchinnikova G."/>
            <person name="Pagani I."/>
            <person name="Sobecky P.A."/>
            <person name="Martinez R.J."/>
            <person name="Woyke T."/>
        </authorList>
    </citation>
    <scope>NUCLEOTIDE SEQUENCE [LARGE SCALE GENOMIC DNA]</scope>
    <source>
        <strain evidence="2">Y9602</strain>
        <plasmid evidence="2">pRAHAQ01</plasmid>
    </source>
</reference>
<accession>A0A0H3FIA7</accession>
<protein>
    <recommendedName>
        <fullName evidence="3">HipA domain protein</fullName>
    </recommendedName>
</protein>
<dbReference type="KEGG" id="rah:Rahaq_4497"/>
<evidence type="ECO:0000313" key="1">
    <source>
        <dbReference type="EMBL" id="ADW76081.1"/>
    </source>
</evidence>
<organism evidence="1 2">
    <name type="scientific">Rahnella sp. (strain Y9602)</name>
    <dbReference type="NCBI Taxonomy" id="2703885"/>
    <lineage>
        <taxon>Bacteria</taxon>
        <taxon>Pseudomonadati</taxon>
        <taxon>Pseudomonadota</taxon>
        <taxon>Gammaproteobacteria</taxon>
        <taxon>Enterobacterales</taxon>
        <taxon>Yersiniaceae</taxon>
        <taxon>Rahnella</taxon>
    </lineage>
</organism>
<dbReference type="OrthoDB" id="7550081at2"/>
<sequence>MSDKSEISDMTVQEPLLALEVEDIRPVLGNTAHLKNTVIASDGLEYAVKSVTDGETSELKGLPNPRQIPASEWLCTRLGEMCGLPTPICRVIYDATSNQHFFGSRYDLAASSKPQDEINFAASLMGPSPILRKQVWAIYAFDQFVFNIDRHLGNYLYTKNRDGDVTVQAFDFSLAAMVMGWPNKVGDNLIPAGFNTTNYWNSVKSLTYNDKTCRDSAIKILDNISKVNVDDINRIFTEMPGSWINPLHREALTSWWVSSGKNERINSVKSEVLK</sequence>
<evidence type="ECO:0008006" key="3">
    <source>
        <dbReference type="Google" id="ProtNLM"/>
    </source>
</evidence>
<name>A0A0H3FIA7_RAHSY</name>
<dbReference type="HOGENOM" id="CLU_1007548_0_0_6"/>
<evidence type="ECO:0000313" key="2">
    <source>
        <dbReference type="Proteomes" id="UP000007257"/>
    </source>
</evidence>